<comment type="caution">
    <text evidence="1">The sequence shown here is derived from an EMBL/GenBank/DDBJ whole genome shotgun (WGS) entry which is preliminary data.</text>
</comment>
<keyword evidence="2" id="KW-1185">Reference proteome</keyword>
<dbReference type="AlphaFoldDB" id="A0A5N6L7R5"/>
<protein>
    <submittedName>
        <fullName evidence="1">Uncharacterized protein</fullName>
    </submittedName>
</protein>
<dbReference type="Proteomes" id="UP000327013">
    <property type="component" value="Unassembled WGS sequence"/>
</dbReference>
<gene>
    <name evidence="1" type="ORF">FH972_027272</name>
</gene>
<sequence length="96" mass="9877">MSSGSPRIGDDGGECRCRALALRRIWAPARVGHALGSLARVGNAGSSGSAMWCCDVGARISSSLEIGVNGGETGSVASDGTVVWICGKRGLFFYEQ</sequence>
<reference evidence="1 2" key="1">
    <citation type="submission" date="2019-06" db="EMBL/GenBank/DDBJ databases">
        <title>A chromosomal-level reference genome of Carpinus fangiana (Coryloideae, Betulaceae).</title>
        <authorList>
            <person name="Yang X."/>
            <person name="Wang Z."/>
            <person name="Zhang L."/>
            <person name="Hao G."/>
            <person name="Liu J."/>
            <person name="Yang Y."/>
        </authorList>
    </citation>
    <scope>NUCLEOTIDE SEQUENCE [LARGE SCALE GENOMIC DNA]</scope>
    <source>
        <strain evidence="1">Cfa_2016G</strain>
        <tissue evidence="1">Leaf</tissue>
    </source>
</reference>
<proteinExistence type="predicted"/>
<dbReference type="EMBL" id="VIBQ01001752">
    <property type="protein sequence ID" value="KAC9307201.1"/>
    <property type="molecule type" value="Genomic_DNA"/>
</dbReference>
<evidence type="ECO:0000313" key="1">
    <source>
        <dbReference type="EMBL" id="KAC9307201.1"/>
    </source>
</evidence>
<accession>A0A5N6L7R5</accession>
<organism evidence="1 2">
    <name type="scientific">Carpinus fangiana</name>
    <dbReference type="NCBI Taxonomy" id="176857"/>
    <lineage>
        <taxon>Eukaryota</taxon>
        <taxon>Viridiplantae</taxon>
        <taxon>Streptophyta</taxon>
        <taxon>Embryophyta</taxon>
        <taxon>Tracheophyta</taxon>
        <taxon>Spermatophyta</taxon>
        <taxon>Magnoliopsida</taxon>
        <taxon>eudicotyledons</taxon>
        <taxon>Gunneridae</taxon>
        <taxon>Pentapetalae</taxon>
        <taxon>rosids</taxon>
        <taxon>fabids</taxon>
        <taxon>Fagales</taxon>
        <taxon>Betulaceae</taxon>
        <taxon>Carpinus</taxon>
    </lineage>
</organism>
<evidence type="ECO:0000313" key="2">
    <source>
        <dbReference type="Proteomes" id="UP000327013"/>
    </source>
</evidence>
<name>A0A5N6L7R5_9ROSI</name>